<evidence type="ECO:0000256" key="6">
    <source>
        <dbReference type="ARBA" id="ARBA00023304"/>
    </source>
</evidence>
<dbReference type="Gene3D" id="1.10.238.260">
    <property type="match status" value="1"/>
</dbReference>
<evidence type="ECO:0000256" key="4">
    <source>
        <dbReference type="ARBA" id="ARBA00022624"/>
    </source>
</evidence>
<dbReference type="InterPro" id="IPR002034">
    <property type="entry name" value="AIPM/Hcit_synth_CS"/>
</dbReference>
<feature type="domain" description="Pyruvate carboxyltransferase" evidence="9">
    <location>
        <begin position="4"/>
        <end position="268"/>
    </location>
</feature>
<dbReference type="SUPFAM" id="SSF110921">
    <property type="entry name" value="2-isopropylmalate synthase LeuA, allosteric (dimerisation) domain"/>
    <property type="match status" value="1"/>
</dbReference>
<dbReference type="FunFam" id="3.20.20.70:FF:000010">
    <property type="entry name" value="2-isopropylmalate synthase"/>
    <property type="match status" value="1"/>
</dbReference>
<keyword evidence="4 7" id="KW-0412">Isoleucine biosynthesis</keyword>
<dbReference type="EMBL" id="NIZT01000068">
    <property type="protein sequence ID" value="RBQ22464.1"/>
    <property type="molecule type" value="Genomic_DNA"/>
</dbReference>
<dbReference type="SUPFAM" id="SSF51569">
    <property type="entry name" value="Aldolase"/>
    <property type="match status" value="1"/>
</dbReference>
<dbReference type="InterPro" id="IPR011830">
    <property type="entry name" value="LEU1_arch"/>
</dbReference>
<evidence type="ECO:0000256" key="8">
    <source>
        <dbReference type="RuleBase" id="RU003523"/>
    </source>
</evidence>
<keyword evidence="6 7" id="KW-0100">Branched-chain amino acid biosynthesis</keyword>
<evidence type="ECO:0000313" key="10">
    <source>
        <dbReference type="EMBL" id="RBQ22464.1"/>
    </source>
</evidence>
<evidence type="ECO:0000256" key="5">
    <source>
        <dbReference type="ARBA" id="ARBA00022679"/>
    </source>
</evidence>
<dbReference type="PANTHER" id="PTHR42880:SF2">
    <property type="entry name" value="(R)-CITRAMALATE SYNTHASE CIMA"/>
    <property type="match status" value="1"/>
</dbReference>
<dbReference type="SMART" id="SM00917">
    <property type="entry name" value="LeuA_dimer"/>
    <property type="match status" value="1"/>
</dbReference>
<dbReference type="PANTHER" id="PTHR42880">
    <property type="entry name" value="HOMOCITRATE SYNTHASE"/>
    <property type="match status" value="1"/>
</dbReference>
<dbReference type="GO" id="GO:0003852">
    <property type="term" value="F:2-isopropylmalate synthase activity"/>
    <property type="evidence" value="ECO:0007669"/>
    <property type="project" value="InterPro"/>
</dbReference>
<gene>
    <name evidence="7 10" type="primary">cimA</name>
    <name evidence="10" type="ORF">ALNOE001_19520</name>
</gene>
<evidence type="ECO:0000256" key="1">
    <source>
        <dbReference type="ARBA" id="ARBA00006154"/>
    </source>
</evidence>
<dbReference type="GO" id="GO:0009098">
    <property type="term" value="P:L-leucine biosynthetic process"/>
    <property type="evidence" value="ECO:0007669"/>
    <property type="project" value="InterPro"/>
</dbReference>
<dbReference type="HAMAP" id="MF_01028">
    <property type="entry name" value="CimA"/>
    <property type="match status" value="1"/>
</dbReference>
<dbReference type="InterPro" id="IPR013785">
    <property type="entry name" value="Aldolase_TIM"/>
</dbReference>
<comment type="similarity">
    <text evidence="1 7 8">Belongs to the alpha-IPM synthase/homocitrate synthase family.</text>
</comment>
<dbReference type="InterPro" id="IPR000891">
    <property type="entry name" value="PYR_CT"/>
</dbReference>
<dbReference type="GO" id="GO:0009097">
    <property type="term" value="P:isoleucine biosynthetic process"/>
    <property type="evidence" value="ECO:0007669"/>
    <property type="project" value="UniProtKB-UniRule"/>
</dbReference>
<comment type="caution">
    <text evidence="10">The sequence shown here is derived from an EMBL/GenBank/DDBJ whole genome shotgun (WGS) entry which is preliminary data.</text>
</comment>
<dbReference type="PROSITE" id="PS00816">
    <property type="entry name" value="AIPM_HOMOCIT_SYNTH_2"/>
    <property type="match status" value="1"/>
</dbReference>
<dbReference type="AlphaFoldDB" id="A0A366MA31"/>
<evidence type="ECO:0000256" key="7">
    <source>
        <dbReference type="HAMAP-Rule" id="MF_01028"/>
    </source>
</evidence>
<organism evidence="10 11">
    <name type="scientific">Candidatus Methanobinarius endosymbioticus</name>
    <dbReference type="NCBI Taxonomy" id="2006182"/>
    <lineage>
        <taxon>Archaea</taxon>
        <taxon>Methanobacteriati</taxon>
        <taxon>Methanobacteriota</taxon>
        <taxon>Methanomada group</taxon>
        <taxon>Methanobacteria</taxon>
        <taxon>Methanobacteriales</taxon>
        <taxon>Methanobacteriaceae</taxon>
        <taxon>Candidatus Methanobinarius</taxon>
    </lineage>
</organism>
<accession>A0A366MA31</accession>
<dbReference type="InterPro" id="IPR024890">
    <property type="entry name" value="Citramalate_synthase_CimA"/>
</dbReference>
<keyword evidence="10" id="KW-0012">Acyltransferase</keyword>
<comment type="subunit">
    <text evidence="2 7">Homodimer.</text>
</comment>
<dbReference type="CDD" id="cd07940">
    <property type="entry name" value="DRE_TIM_IPMS"/>
    <property type="match status" value="1"/>
</dbReference>
<comment type="function">
    <text evidence="7">Catalyzes the condensation of pyruvate and acetyl-coenzyme A to form (R)-citramalate.</text>
</comment>
<evidence type="ECO:0000256" key="3">
    <source>
        <dbReference type="ARBA" id="ARBA00022605"/>
    </source>
</evidence>
<dbReference type="EC" id="2.3.3.21" evidence="7"/>
<keyword evidence="3 7" id="KW-0028">Amino-acid biosynthesis</keyword>
<dbReference type="InterPro" id="IPR054691">
    <property type="entry name" value="LeuA/HCS_post-cat"/>
</dbReference>
<protein>
    <recommendedName>
        <fullName evidence="7">Putative (R)-citramalate synthase CimA</fullName>
        <ecNumber evidence="7">2.3.3.21</ecNumber>
    </recommendedName>
</protein>
<dbReference type="FunFam" id="1.10.238.260:FF:000001">
    <property type="entry name" value="2-isopropylmalate synthase"/>
    <property type="match status" value="1"/>
</dbReference>
<evidence type="ECO:0000259" key="9">
    <source>
        <dbReference type="PROSITE" id="PS50991"/>
    </source>
</evidence>
<proteinExistence type="inferred from homology"/>
<dbReference type="Proteomes" id="UP000253099">
    <property type="component" value="Unassembled WGS sequence"/>
</dbReference>
<dbReference type="InterPro" id="IPR013709">
    <property type="entry name" value="2-isopropylmalate_synth_dimer"/>
</dbReference>
<dbReference type="NCBIfam" id="NF002085">
    <property type="entry name" value="PRK00915.1-2"/>
    <property type="match status" value="1"/>
</dbReference>
<evidence type="ECO:0000313" key="11">
    <source>
        <dbReference type="Proteomes" id="UP000253099"/>
    </source>
</evidence>
<dbReference type="InterPro" id="IPR036230">
    <property type="entry name" value="LeuA_allosteric_dom_sf"/>
</dbReference>
<dbReference type="NCBIfam" id="TIGR02090">
    <property type="entry name" value="LEU1_arch"/>
    <property type="match status" value="1"/>
</dbReference>
<reference evidence="10 11" key="1">
    <citation type="submission" date="2018-06" db="EMBL/GenBank/DDBJ databases">
        <title>Genomic insight into two independent archaeal endosymbiosis events.</title>
        <authorList>
            <person name="Lind A.E."/>
            <person name="Lewis W.H."/>
            <person name="Spang A."/>
            <person name="Guy L."/>
            <person name="Embley M.T."/>
            <person name="Ettema T.J.G."/>
        </authorList>
    </citation>
    <scope>NUCLEOTIDE SEQUENCE [LARGE SCALE GENOMIC DNA]</scope>
    <source>
        <strain evidence="10">NOE</strain>
    </source>
</reference>
<dbReference type="Pfam" id="PF22617">
    <property type="entry name" value="HCS_D2"/>
    <property type="match status" value="1"/>
</dbReference>
<dbReference type="Gene3D" id="3.30.160.270">
    <property type="match status" value="1"/>
</dbReference>
<comment type="pathway">
    <text evidence="7">Amino-acid biosynthesis; L-isoleucine biosynthesis; 2-oxobutanoate from pyruvate: step 1/3.</text>
</comment>
<dbReference type="Gene3D" id="3.20.20.70">
    <property type="entry name" value="Aldolase class I"/>
    <property type="match status" value="1"/>
</dbReference>
<dbReference type="Pfam" id="PF00682">
    <property type="entry name" value="HMGL-like"/>
    <property type="match status" value="1"/>
</dbReference>
<dbReference type="UniPathway" id="UPA00047">
    <property type="reaction ID" value="UER00066"/>
</dbReference>
<dbReference type="GO" id="GO:0043714">
    <property type="term" value="F:(R)-citramalate synthase activity"/>
    <property type="evidence" value="ECO:0007669"/>
    <property type="project" value="UniProtKB-EC"/>
</dbReference>
<keyword evidence="11" id="KW-1185">Reference proteome</keyword>
<keyword evidence="5 7" id="KW-0808">Transferase</keyword>
<dbReference type="Pfam" id="PF08502">
    <property type="entry name" value="LeuA_dimer"/>
    <property type="match status" value="1"/>
</dbReference>
<sequence>MKKIRVLDTTLRDGEQTPGISLTVSEKLRIATKIDEIGVNIIEAGSAITSSGEREAIKQITSAGLNAEIASFARAVKVDVDAALECDVDSVHLVVPTSDLHIEYKLKKTREEVLSQSIETAEYALDHDLIVELSAEDATRSDMDFLKKIFIEGINVGAQRICACDTVGMLTPERSYDFYKELSTLNTPLSVHCHNDFGLAVANTLGAMRAGATEFHCTVNGIGERAGNAALEEIIVSLDTLYGKNQNYSIEDNGSSIYQTDVNIQELYSTSKFVSRLTGVYLQPNKAIVGENAFAHESGIHADGVIKNAATYEPITPEFVGHKRKFIMGKHIGIKGLKNNLDEFGIKTTPEQLTEIFDKVKSLGDMGKCVTDVDLQAIADNVLELKREQKIKLEEVTIVSGNKVIPTASIKLKIDDKDVLEAGVGIGPVDAAIVAVKKGISEFADIELEEYHVDSITGGTDALIDVIVKLKMGDKLISARSTQTDIINASVEAYLSGVNRLLEEVN</sequence>
<name>A0A366MA31_9EURY</name>
<comment type="catalytic activity">
    <reaction evidence="7">
        <text>pyruvate + acetyl-CoA + H2O = (3R)-citramalate + CoA + H(+)</text>
        <dbReference type="Rhea" id="RHEA:19045"/>
        <dbReference type="ChEBI" id="CHEBI:15361"/>
        <dbReference type="ChEBI" id="CHEBI:15377"/>
        <dbReference type="ChEBI" id="CHEBI:15378"/>
        <dbReference type="ChEBI" id="CHEBI:30934"/>
        <dbReference type="ChEBI" id="CHEBI:57287"/>
        <dbReference type="ChEBI" id="CHEBI:57288"/>
        <dbReference type="EC" id="2.3.3.21"/>
    </reaction>
</comment>
<dbReference type="PROSITE" id="PS00815">
    <property type="entry name" value="AIPM_HOMOCIT_SYNTH_1"/>
    <property type="match status" value="1"/>
</dbReference>
<dbReference type="PROSITE" id="PS50991">
    <property type="entry name" value="PYR_CT"/>
    <property type="match status" value="1"/>
</dbReference>
<evidence type="ECO:0000256" key="2">
    <source>
        <dbReference type="ARBA" id="ARBA00011738"/>
    </source>
</evidence>